<organism evidence="2 3">
    <name type="scientific">Mycolicibacterium hassiacum (strain DSM 44199 / CIP 105218 / JCM 12690 / 3849)</name>
    <name type="common">Mycobacterium hassiacum</name>
    <dbReference type="NCBI Taxonomy" id="1122247"/>
    <lineage>
        <taxon>Bacteria</taxon>
        <taxon>Bacillati</taxon>
        <taxon>Actinomycetota</taxon>
        <taxon>Actinomycetes</taxon>
        <taxon>Mycobacteriales</taxon>
        <taxon>Mycobacteriaceae</taxon>
        <taxon>Mycolicibacterium</taxon>
    </lineage>
</organism>
<sequence>MPYRPGESHSGPPVAPADRCPPVPDTAALHTDHQFLRWPAHNR</sequence>
<feature type="compositionally biased region" description="Pro residues" evidence="1">
    <location>
        <begin position="13"/>
        <end position="24"/>
    </location>
</feature>
<comment type="caution">
    <text evidence="2">The sequence shown here is derived from an EMBL/GenBank/DDBJ whole genome shotgun (WGS) entry which is preliminary data.</text>
</comment>
<protein>
    <submittedName>
        <fullName evidence="2">Uncharacterized protein</fullName>
    </submittedName>
</protein>
<dbReference type="EMBL" id="AMRA01000015">
    <property type="protein sequence ID" value="EKF25455.1"/>
    <property type="molecule type" value="Genomic_DNA"/>
</dbReference>
<dbReference type="AlphaFoldDB" id="K5BCS2"/>
<evidence type="ECO:0000256" key="1">
    <source>
        <dbReference type="SAM" id="MobiDB-lite"/>
    </source>
</evidence>
<feature type="region of interest" description="Disordered" evidence="1">
    <location>
        <begin position="1"/>
        <end position="27"/>
    </location>
</feature>
<name>K5BCS2_MYCHD</name>
<proteinExistence type="predicted"/>
<keyword evidence="3" id="KW-1185">Reference proteome</keyword>
<evidence type="ECO:0000313" key="2">
    <source>
        <dbReference type="EMBL" id="EKF25455.1"/>
    </source>
</evidence>
<evidence type="ECO:0000313" key="3">
    <source>
        <dbReference type="Proteomes" id="UP000006265"/>
    </source>
</evidence>
<accession>K5BCS2</accession>
<reference evidence="2 3" key="1">
    <citation type="journal article" date="2012" name="J. Bacteriol.">
        <title>Genome sequence of Mycobacterium hassiacum DSM 44199, a rare source of heat-stable mycobacterial proteins.</title>
        <authorList>
            <person name="Tiago I."/>
            <person name="Maranha A."/>
            <person name="Mendes V."/>
            <person name="Alarico S."/>
            <person name="Moynihan P.J."/>
            <person name="Clarke A.J."/>
            <person name="Macedo-Ribeiro S."/>
            <person name="Pereira P.J."/>
            <person name="Empadinhas N."/>
        </authorList>
    </citation>
    <scope>NUCLEOTIDE SEQUENCE [LARGE SCALE GENOMIC DNA]</scope>
    <source>
        <strain evidence="3">DSM 44199 / CIP 105218 / JCM 12690 / 3849</strain>
    </source>
</reference>
<dbReference type="PATRIC" id="fig|1122247.3.peg.544"/>
<dbReference type="Proteomes" id="UP000006265">
    <property type="component" value="Unassembled WGS sequence"/>
</dbReference>
<gene>
    <name evidence="2" type="ORF">C731_0568</name>
</gene>